<dbReference type="EMBL" id="BMOV01000003">
    <property type="protein sequence ID" value="GGO10064.1"/>
    <property type="molecule type" value="Genomic_DNA"/>
</dbReference>
<evidence type="ECO:0000256" key="4">
    <source>
        <dbReference type="ARBA" id="ARBA00022679"/>
    </source>
</evidence>
<feature type="domain" description="Lipoyl-binding" evidence="9">
    <location>
        <begin position="1"/>
        <end position="75"/>
    </location>
</feature>
<dbReference type="InterPro" id="IPR004167">
    <property type="entry name" value="PSBD"/>
</dbReference>
<accession>A0ABQ2LC46</accession>
<keyword evidence="6 7" id="KW-0012">Acyltransferase</keyword>
<protein>
    <recommendedName>
        <fullName evidence="7">Dihydrolipoamide acetyltransferase component of pyruvate dehydrogenase complex</fullName>
        <ecNumber evidence="7">2.3.1.-</ecNumber>
    </recommendedName>
</protein>
<dbReference type="InterPro" id="IPR001078">
    <property type="entry name" value="2-oxoacid_DH_actylTfrase"/>
</dbReference>
<evidence type="ECO:0000256" key="1">
    <source>
        <dbReference type="ARBA" id="ARBA00001938"/>
    </source>
</evidence>
<dbReference type="InterPro" id="IPR000089">
    <property type="entry name" value="Biotin_lipoyl"/>
</dbReference>
<evidence type="ECO:0000256" key="8">
    <source>
        <dbReference type="SAM" id="MobiDB-lite"/>
    </source>
</evidence>
<evidence type="ECO:0000256" key="2">
    <source>
        <dbReference type="ARBA" id="ARBA00007317"/>
    </source>
</evidence>
<dbReference type="InterPro" id="IPR036625">
    <property type="entry name" value="E3-bd_dom_sf"/>
</dbReference>
<evidence type="ECO:0000256" key="5">
    <source>
        <dbReference type="ARBA" id="ARBA00022823"/>
    </source>
</evidence>
<keyword evidence="5 7" id="KW-0450">Lipoyl</keyword>
<feature type="region of interest" description="Disordered" evidence="8">
    <location>
        <begin position="78"/>
        <end position="135"/>
    </location>
</feature>
<dbReference type="InterPro" id="IPR023213">
    <property type="entry name" value="CAT-like_dom_sf"/>
</dbReference>
<keyword evidence="4 7" id="KW-0808">Transferase</keyword>
<dbReference type="Gene3D" id="3.30.559.10">
    <property type="entry name" value="Chloramphenicol acetyltransferase-like domain"/>
    <property type="match status" value="1"/>
</dbReference>
<evidence type="ECO:0000256" key="3">
    <source>
        <dbReference type="ARBA" id="ARBA00011484"/>
    </source>
</evidence>
<sequence>MDVIMPQLGESVDEGTISAWHKKPGDLIAVDDILLEIETDKVATEVPSLVAGVLKDILVAEGDIAKVGTILCVIETADQSSSSTSAPPPQKGKMVADASSPSPEKDSDVNPISLSGTRKKPTRAPKNAPDGTPLSPAVRRLIAHHDLDPAAIPGTGRQGRIQRSDVLTYLDKKDVRQPATIARPTAVSTNDKERVPFSSLRRKIAQNMLASKQQSAHVLQAVEVDFSAVERVRTFMKDAWRAETGTSLTYLPFIARAVCLSLPNFPDLNAERDGDSLLRHKHIHMAFAIDLDHKGLVAPVLKNAENLKVPALARGIVSLSQKARNGQLLPDDMSGAGYTLTNNGSFGTLFTAPIINQPQVAILSTDGIKKRPVVVEGPDGDEIAIRPMGILAQSFDHCVVDGSYSASFLNCVKEIIETRNWSADFL</sequence>
<evidence type="ECO:0000256" key="6">
    <source>
        <dbReference type="ARBA" id="ARBA00023315"/>
    </source>
</evidence>
<name>A0ABQ2LC46_9PROT</name>
<dbReference type="SUPFAM" id="SSF52777">
    <property type="entry name" value="CoA-dependent acyltransferases"/>
    <property type="match status" value="1"/>
</dbReference>
<dbReference type="SUPFAM" id="SSF47005">
    <property type="entry name" value="Peripheral subunit-binding domain of 2-oxo acid dehydrogenase complex"/>
    <property type="match status" value="1"/>
</dbReference>
<dbReference type="Gene3D" id="2.40.50.100">
    <property type="match status" value="1"/>
</dbReference>
<dbReference type="Gene3D" id="4.10.320.10">
    <property type="entry name" value="E3-binding domain"/>
    <property type="match status" value="1"/>
</dbReference>
<dbReference type="PANTHER" id="PTHR43178:SF5">
    <property type="entry name" value="LIPOAMIDE ACYLTRANSFERASE COMPONENT OF BRANCHED-CHAIN ALPHA-KETO ACID DEHYDROGENASE COMPLEX, MITOCHONDRIAL"/>
    <property type="match status" value="1"/>
</dbReference>
<dbReference type="Pfam" id="PF02817">
    <property type="entry name" value="E3_binding"/>
    <property type="match status" value="1"/>
</dbReference>
<dbReference type="PROSITE" id="PS50968">
    <property type="entry name" value="BIOTINYL_LIPOYL"/>
    <property type="match status" value="1"/>
</dbReference>
<proteinExistence type="inferred from homology"/>
<keyword evidence="12" id="KW-1185">Reference proteome</keyword>
<dbReference type="EC" id="2.3.1.-" evidence="7"/>
<dbReference type="CDD" id="cd06849">
    <property type="entry name" value="lipoyl_domain"/>
    <property type="match status" value="1"/>
</dbReference>
<evidence type="ECO:0000256" key="7">
    <source>
        <dbReference type="RuleBase" id="RU003423"/>
    </source>
</evidence>
<dbReference type="Pfam" id="PF00364">
    <property type="entry name" value="Biotin_lipoyl"/>
    <property type="match status" value="1"/>
</dbReference>
<feature type="domain" description="Peripheral subunit-binding (PSBD)" evidence="10">
    <location>
        <begin position="133"/>
        <end position="170"/>
    </location>
</feature>
<gene>
    <name evidence="11" type="ORF">GCM10007972_12350</name>
</gene>
<comment type="cofactor">
    <cofactor evidence="1 7">
        <name>(R)-lipoate</name>
        <dbReference type="ChEBI" id="CHEBI:83088"/>
    </cofactor>
</comment>
<dbReference type="PROSITE" id="PS00189">
    <property type="entry name" value="LIPOYL"/>
    <property type="match status" value="1"/>
</dbReference>
<evidence type="ECO:0000313" key="12">
    <source>
        <dbReference type="Proteomes" id="UP000602381"/>
    </source>
</evidence>
<evidence type="ECO:0000259" key="10">
    <source>
        <dbReference type="PROSITE" id="PS51826"/>
    </source>
</evidence>
<dbReference type="SUPFAM" id="SSF51230">
    <property type="entry name" value="Single hybrid motif"/>
    <property type="match status" value="1"/>
</dbReference>
<comment type="similarity">
    <text evidence="2 7">Belongs to the 2-oxoacid dehydrogenase family.</text>
</comment>
<dbReference type="Proteomes" id="UP000602381">
    <property type="component" value="Unassembled WGS sequence"/>
</dbReference>
<dbReference type="Pfam" id="PF00198">
    <property type="entry name" value="2-oxoacid_dh"/>
    <property type="match status" value="1"/>
</dbReference>
<comment type="subunit">
    <text evidence="3">Forms a 24-polypeptide structural core with octahedral symmetry.</text>
</comment>
<evidence type="ECO:0000313" key="11">
    <source>
        <dbReference type="EMBL" id="GGO10064.1"/>
    </source>
</evidence>
<comment type="caution">
    <text evidence="11">The sequence shown here is derived from an EMBL/GenBank/DDBJ whole genome shotgun (WGS) entry which is preliminary data.</text>
</comment>
<dbReference type="PROSITE" id="PS51826">
    <property type="entry name" value="PSBD"/>
    <property type="match status" value="1"/>
</dbReference>
<organism evidence="11 12">
    <name type="scientific">Iodidimonas muriae</name>
    <dbReference type="NCBI Taxonomy" id="261467"/>
    <lineage>
        <taxon>Bacteria</taxon>
        <taxon>Pseudomonadati</taxon>
        <taxon>Pseudomonadota</taxon>
        <taxon>Alphaproteobacteria</taxon>
        <taxon>Iodidimonadales</taxon>
        <taxon>Iodidimonadaceae</taxon>
        <taxon>Iodidimonas</taxon>
    </lineage>
</organism>
<evidence type="ECO:0000259" key="9">
    <source>
        <dbReference type="PROSITE" id="PS50968"/>
    </source>
</evidence>
<dbReference type="InterPro" id="IPR011053">
    <property type="entry name" value="Single_hybrid_motif"/>
</dbReference>
<dbReference type="InterPro" id="IPR050743">
    <property type="entry name" value="2-oxoacid_DH_E2_comp"/>
</dbReference>
<dbReference type="PANTHER" id="PTHR43178">
    <property type="entry name" value="DIHYDROLIPOAMIDE ACETYLTRANSFERASE COMPONENT OF PYRUVATE DEHYDROGENASE COMPLEX"/>
    <property type="match status" value="1"/>
</dbReference>
<dbReference type="InterPro" id="IPR003016">
    <property type="entry name" value="2-oxoA_DH_lipoyl-BS"/>
</dbReference>
<reference evidence="12" key="1">
    <citation type="journal article" date="2019" name="Int. J. Syst. Evol. Microbiol.">
        <title>The Global Catalogue of Microorganisms (GCM) 10K type strain sequencing project: providing services to taxonomists for standard genome sequencing and annotation.</title>
        <authorList>
            <consortium name="The Broad Institute Genomics Platform"/>
            <consortium name="The Broad Institute Genome Sequencing Center for Infectious Disease"/>
            <person name="Wu L."/>
            <person name="Ma J."/>
        </authorList>
    </citation>
    <scope>NUCLEOTIDE SEQUENCE [LARGE SCALE GENOMIC DNA]</scope>
    <source>
        <strain evidence="12">JCM 17843</strain>
    </source>
</reference>